<dbReference type="GO" id="GO:0004591">
    <property type="term" value="F:oxoglutarate dehydrogenase (succinyl-transferring) activity"/>
    <property type="evidence" value="ECO:0007669"/>
    <property type="project" value="TreeGrafter"/>
</dbReference>
<evidence type="ECO:0000256" key="4">
    <source>
        <dbReference type="ARBA" id="ARBA00023052"/>
    </source>
</evidence>
<comment type="caution">
    <text evidence="7">The sequence shown here is derived from an EMBL/GenBank/DDBJ whole genome shotgun (WGS) entry which is preliminary data.</text>
</comment>
<protein>
    <submittedName>
        <fullName evidence="7">Oxoglutarate dehydrogenase L</fullName>
    </submittedName>
</protein>
<dbReference type="AlphaFoldDB" id="A0A7J7RMJ0"/>
<keyword evidence="8" id="KW-1185">Reference proteome</keyword>
<evidence type="ECO:0000256" key="1">
    <source>
        <dbReference type="ARBA" id="ARBA00001964"/>
    </source>
</evidence>
<dbReference type="Gene3D" id="3.40.50.11610">
    <property type="entry name" value="Multifunctional 2-oxoglutarate metabolism enzyme, C-terminal domain"/>
    <property type="match status" value="1"/>
</dbReference>
<evidence type="ECO:0000259" key="5">
    <source>
        <dbReference type="Pfam" id="PF02779"/>
    </source>
</evidence>
<dbReference type="Proteomes" id="UP000527355">
    <property type="component" value="Unassembled WGS sequence"/>
</dbReference>
<dbReference type="InterPro" id="IPR031717">
    <property type="entry name" value="ODO-1/KGD_C"/>
</dbReference>
<proteinExistence type="inferred from homology"/>
<evidence type="ECO:0000256" key="3">
    <source>
        <dbReference type="ARBA" id="ARBA00023002"/>
    </source>
</evidence>
<keyword evidence="4" id="KW-0786">Thiamine pyrophosphate</keyword>
<sequence>MSNDDSDAYPAFSEDFEVRQLYDCNWIVVNCSTPANYFHVLRRQILLPFRKPLIIFTPKSLLRHPKAKSSFDQMISGTSFQRVIPEDGVAARAPEQVRRLIFCTGKVYYDLVKERSNQCLDDQVAITRLEQISPFPFDLIKREAEKYPGAELVWCQEEHKNMGYYDYINPRFMTILKRTRPIWYKAGCREASRLPFTAAPAGWGPRPRPGFAWPVWCVTENWPLPFSGHIGNHSTCWLCDHWGQVSFPIRDPHQNHLMEQNLLQPELT</sequence>
<dbReference type="GO" id="GO:0045252">
    <property type="term" value="C:oxoglutarate dehydrogenase complex"/>
    <property type="evidence" value="ECO:0007669"/>
    <property type="project" value="TreeGrafter"/>
</dbReference>
<keyword evidence="3" id="KW-0560">Oxidoreductase</keyword>
<dbReference type="FunFam" id="3.40.50.11610:FF:000003">
    <property type="entry name" value="2-oxoglutarate dehydrogenase, isoform X4"/>
    <property type="match status" value="1"/>
</dbReference>
<comment type="similarity">
    <text evidence="2">Belongs to the alpha-ketoglutarate dehydrogenase family.</text>
</comment>
<dbReference type="GO" id="GO:0006099">
    <property type="term" value="P:tricarboxylic acid cycle"/>
    <property type="evidence" value="ECO:0007669"/>
    <property type="project" value="TreeGrafter"/>
</dbReference>
<gene>
    <name evidence="7" type="ORF">mMyoMyo1_014321</name>
</gene>
<dbReference type="SUPFAM" id="SSF52518">
    <property type="entry name" value="Thiamin diphosphate-binding fold (THDP-binding)"/>
    <property type="match status" value="1"/>
</dbReference>
<name>A0A7J7RMJ0_MYOMY</name>
<evidence type="ECO:0000259" key="6">
    <source>
        <dbReference type="Pfam" id="PF16870"/>
    </source>
</evidence>
<dbReference type="PANTHER" id="PTHR23152:SF5">
    <property type="entry name" value="2-OXOGLUTARATE DEHYDROGENASE-LIKE, MITOCHONDRIAL"/>
    <property type="match status" value="1"/>
</dbReference>
<dbReference type="EMBL" id="JABWUV010000024">
    <property type="protein sequence ID" value="KAF6277430.1"/>
    <property type="molecule type" value="Genomic_DNA"/>
</dbReference>
<dbReference type="GO" id="GO:0005739">
    <property type="term" value="C:mitochondrion"/>
    <property type="evidence" value="ECO:0007669"/>
    <property type="project" value="TreeGrafter"/>
</dbReference>
<dbReference type="InterPro" id="IPR011603">
    <property type="entry name" value="2oxoglutarate_DH_E1"/>
</dbReference>
<dbReference type="InterPro" id="IPR042179">
    <property type="entry name" value="KGD_C_sf"/>
</dbReference>
<feature type="domain" description="2-oxoglutarate dehydrogenase E1 component/KDG C-terminal" evidence="6">
    <location>
        <begin position="68"/>
        <end position="184"/>
    </location>
</feature>
<accession>A0A7J7RMJ0</accession>
<dbReference type="InterPro" id="IPR029061">
    <property type="entry name" value="THDP-binding"/>
</dbReference>
<evidence type="ECO:0000313" key="7">
    <source>
        <dbReference type="EMBL" id="KAF6277430.1"/>
    </source>
</evidence>
<dbReference type="InterPro" id="IPR005475">
    <property type="entry name" value="Transketolase-like_Pyr-bd"/>
</dbReference>
<dbReference type="GO" id="GO:0030976">
    <property type="term" value="F:thiamine pyrophosphate binding"/>
    <property type="evidence" value="ECO:0007669"/>
    <property type="project" value="InterPro"/>
</dbReference>
<feature type="domain" description="Transketolase-like pyrimidine-binding" evidence="5">
    <location>
        <begin position="25"/>
        <end position="63"/>
    </location>
</feature>
<dbReference type="Pfam" id="PF16870">
    <property type="entry name" value="OxoGdeHyase_C"/>
    <property type="match status" value="1"/>
</dbReference>
<reference evidence="7 8" key="1">
    <citation type="journal article" date="2020" name="Nature">
        <title>Six reference-quality genomes reveal evolution of bat adaptations.</title>
        <authorList>
            <person name="Jebb D."/>
            <person name="Huang Z."/>
            <person name="Pippel M."/>
            <person name="Hughes G.M."/>
            <person name="Lavrichenko K."/>
            <person name="Devanna P."/>
            <person name="Winkler S."/>
            <person name="Jermiin L.S."/>
            <person name="Skirmuntt E.C."/>
            <person name="Katzourakis A."/>
            <person name="Burkitt-Gray L."/>
            <person name="Ray D.A."/>
            <person name="Sullivan K.A.M."/>
            <person name="Roscito J.G."/>
            <person name="Kirilenko B.M."/>
            <person name="Davalos L.M."/>
            <person name="Corthals A.P."/>
            <person name="Power M.L."/>
            <person name="Jones G."/>
            <person name="Ransome R.D."/>
            <person name="Dechmann D.K.N."/>
            <person name="Locatelli A.G."/>
            <person name="Puechmaille S.J."/>
            <person name="Fedrigo O."/>
            <person name="Jarvis E.D."/>
            <person name="Hiller M."/>
            <person name="Vernes S.C."/>
            <person name="Myers E.W."/>
            <person name="Teeling E.C."/>
        </authorList>
    </citation>
    <scope>NUCLEOTIDE SEQUENCE [LARGE SCALE GENOMIC DNA]</scope>
    <source>
        <strain evidence="7">MMyoMyo1</strain>
        <tissue evidence="7">Flight muscle</tissue>
    </source>
</reference>
<dbReference type="PANTHER" id="PTHR23152">
    <property type="entry name" value="2-OXOGLUTARATE DEHYDROGENASE"/>
    <property type="match status" value="1"/>
</dbReference>
<comment type="cofactor">
    <cofactor evidence="1">
        <name>thiamine diphosphate</name>
        <dbReference type="ChEBI" id="CHEBI:58937"/>
    </cofactor>
</comment>
<evidence type="ECO:0000313" key="8">
    <source>
        <dbReference type="Proteomes" id="UP000527355"/>
    </source>
</evidence>
<dbReference type="Pfam" id="PF02779">
    <property type="entry name" value="Transket_pyr"/>
    <property type="match status" value="1"/>
</dbReference>
<organism evidence="7 8">
    <name type="scientific">Myotis myotis</name>
    <name type="common">Greater mouse-eared bat</name>
    <name type="synonym">Vespertilio myotis</name>
    <dbReference type="NCBI Taxonomy" id="51298"/>
    <lineage>
        <taxon>Eukaryota</taxon>
        <taxon>Metazoa</taxon>
        <taxon>Chordata</taxon>
        <taxon>Craniata</taxon>
        <taxon>Vertebrata</taxon>
        <taxon>Euteleostomi</taxon>
        <taxon>Mammalia</taxon>
        <taxon>Eutheria</taxon>
        <taxon>Laurasiatheria</taxon>
        <taxon>Chiroptera</taxon>
        <taxon>Yangochiroptera</taxon>
        <taxon>Vespertilionidae</taxon>
        <taxon>Myotis</taxon>
    </lineage>
</organism>
<evidence type="ECO:0000256" key="2">
    <source>
        <dbReference type="ARBA" id="ARBA00006936"/>
    </source>
</evidence>